<dbReference type="Gene3D" id="3.40.50.720">
    <property type="entry name" value="NAD(P)-binding Rossmann-like Domain"/>
    <property type="match status" value="1"/>
</dbReference>
<accession>A0A1D7U2E3</accession>
<evidence type="ECO:0000256" key="4">
    <source>
        <dbReference type="SAM" id="Phobius"/>
    </source>
</evidence>
<evidence type="ECO:0000256" key="3">
    <source>
        <dbReference type="RuleBase" id="RU000363"/>
    </source>
</evidence>
<dbReference type="EMBL" id="CP017147">
    <property type="protein sequence ID" value="AOO81540.1"/>
    <property type="molecule type" value="Genomic_DNA"/>
</dbReference>
<keyword evidence="7" id="KW-1185">Reference proteome</keyword>
<dbReference type="InterPro" id="IPR051911">
    <property type="entry name" value="SDR_oxidoreductase"/>
</dbReference>
<proteinExistence type="inferred from homology"/>
<dbReference type="KEGG" id="bvv:BHK69_14710"/>
<dbReference type="PANTHER" id="PTHR43976:SF16">
    <property type="entry name" value="SHORT-CHAIN DEHYDROGENASE_REDUCTASE FAMILY PROTEIN"/>
    <property type="match status" value="1"/>
</dbReference>
<organism evidence="6 7">
    <name type="scientific">Bosea vaviloviae</name>
    <dbReference type="NCBI Taxonomy" id="1526658"/>
    <lineage>
        <taxon>Bacteria</taxon>
        <taxon>Pseudomonadati</taxon>
        <taxon>Pseudomonadota</taxon>
        <taxon>Alphaproteobacteria</taxon>
        <taxon>Hyphomicrobiales</taxon>
        <taxon>Boseaceae</taxon>
        <taxon>Bosea</taxon>
    </lineage>
</organism>
<dbReference type="Pfam" id="PF00106">
    <property type="entry name" value="adh_short"/>
    <property type="match status" value="1"/>
</dbReference>
<dbReference type="Proteomes" id="UP000094969">
    <property type="component" value="Chromosome"/>
</dbReference>
<sequence length="270" mass="29091">MAGEKVALITGASGGIGLAAGVALIRAGYRVFGTSRQAAPNEVRQGIHMLRCDVTDDESVKLLVKEVIGLAGRIDVLVNNAGRSLIGAAEESSIGQAQNLFDINVYGILRTTKEVLPIMRKQGKGRIINISSVAGFLPGPYTALYNATKHAVEGYSESLDHELRTLGIRVSLVEPAFTRTALEDNGDKPDQILSVYDKGRAAANATWRNGIANGDPVEAVAEKVVLAATDKEPSLRYTPGTMAGRLRLMRRFIPEKIFEKSFRKQMGVID</sequence>
<dbReference type="InterPro" id="IPR002347">
    <property type="entry name" value="SDR_fam"/>
</dbReference>
<reference evidence="6 7" key="1">
    <citation type="journal article" date="2015" name="Antonie Van Leeuwenhoek">
        <title>Bosea vaviloviae sp. nov., a new species of slow-growing rhizobia isolated from nodules of the relict species Vavilovia formosa (Stev.) Fed.</title>
        <authorList>
            <person name="Safronova V.I."/>
            <person name="Kuznetsova I.G."/>
            <person name="Sazanova A.L."/>
            <person name="Kimeklis A.K."/>
            <person name="Belimov A.A."/>
            <person name="Andronov E.E."/>
            <person name="Pinaev A.G."/>
            <person name="Chizhevskaya E.P."/>
            <person name="Pukhaev A.R."/>
            <person name="Popov K.P."/>
            <person name="Willems A."/>
            <person name="Tikhonovich I.A."/>
        </authorList>
    </citation>
    <scope>NUCLEOTIDE SEQUENCE [LARGE SCALE GENOMIC DNA]</scope>
    <source>
        <strain evidence="6 7">Vaf18</strain>
    </source>
</reference>
<dbReference type="InterPro" id="IPR036291">
    <property type="entry name" value="NAD(P)-bd_dom_sf"/>
</dbReference>
<dbReference type="OrthoDB" id="9793825at2"/>
<feature type="domain" description="Ketoreductase" evidence="5">
    <location>
        <begin position="5"/>
        <end position="195"/>
    </location>
</feature>
<dbReference type="PANTHER" id="PTHR43976">
    <property type="entry name" value="SHORT CHAIN DEHYDROGENASE"/>
    <property type="match status" value="1"/>
</dbReference>
<keyword evidence="4" id="KW-0812">Transmembrane</keyword>
<dbReference type="PRINTS" id="PR00081">
    <property type="entry name" value="GDHRDH"/>
</dbReference>
<dbReference type="InterPro" id="IPR057326">
    <property type="entry name" value="KR_dom"/>
</dbReference>
<feature type="transmembrane region" description="Helical" evidence="4">
    <location>
        <begin position="6"/>
        <end position="27"/>
    </location>
</feature>
<name>A0A1D7U2E3_9HYPH</name>
<keyword evidence="2" id="KW-0560">Oxidoreductase</keyword>
<evidence type="ECO:0000313" key="6">
    <source>
        <dbReference type="EMBL" id="AOO81540.1"/>
    </source>
</evidence>
<evidence type="ECO:0000313" key="7">
    <source>
        <dbReference type="Proteomes" id="UP000094969"/>
    </source>
</evidence>
<evidence type="ECO:0000256" key="1">
    <source>
        <dbReference type="ARBA" id="ARBA00006484"/>
    </source>
</evidence>
<gene>
    <name evidence="6" type="ORF">BHK69_14710</name>
</gene>
<keyword evidence="4" id="KW-0472">Membrane</keyword>
<dbReference type="PRINTS" id="PR00080">
    <property type="entry name" value="SDRFAMILY"/>
</dbReference>
<protein>
    <submittedName>
        <fullName evidence="6">Short-chain dehydrogenase/reductase</fullName>
    </submittedName>
</protein>
<comment type="similarity">
    <text evidence="1 3">Belongs to the short-chain dehydrogenases/reductases (SDR) family.</text>
</comment>
<dbReference type="CDD" id="cd05374">
    <property type="entry name" value="17beta-HSD-like_SDR_c"/>
    <property type="match status" value="1"/>
</dbReference>
<dbReference type="SUPFAM" id="SSF51735">
    <property type="entry name" value="NAD(P)-binding Rossmann-fold domains"/>
    <property type="match status" value="1"/>
</dbReference>
<dbReference type="STRING" id="1526658.BHK69_14710"/>
<dbReference type="AlphaFoldDB" id="A0A1D7U2E3"/>
<dbReference type="GO" id="GO:0016491">
    <property type="term" value="F:oxidoreductase activity"/>
    <property type="evidence" value="ECO:0007669"/>
    <property type="project" value="UniProtKB-KW"/>
</dbReference>
<dbReference type="RefSeq" id="WP_069690752.1">
    <property type="nucleotide sequence ID" value="NZ_CP017147.1"/>
</dbReference>
<evidence type="ECO:0000256" key="2">
    <source>
        <dbReference type="ARBA" id="ARBA00023002"/>
    </source>
</evidence>
<evidence type="ECO:0000259" key="5">
    <source>
        <dbReference type="SMART" id="SM00822"/>
    </source>
</evidence>
<dbReference type="NCBIfam" id="NF004823">
    <property type="entry name" value="PRK06179.1"/>
    <property type="match status" value="1"/>
</dbReference>
<keyword evidence="4" id="KW-1133">Transmembrane helix</keyword>
<dbReference type="SMART" id="SM00822">
    <property type="entry name" value="PKS_KR"/>
    <property type="match status" value="1"/>
</dbReference>